<keyword evidence="3" id="KW-1185">Reference proteome</keyword>
<dbReference type="STRING" id="1515612.SKP52_02420"/>
<proteinExistence type="predicted"/>
<dbReference type="AlphaFoldDB" id="A0A0A7PBU4"/>
<dbReference type="RefSeq" id="WP_039571321.1">
    <property type="nucleotide sequence ID" value="NZ_CP009122.1"/>
</dbReference>
<feature type="region of interest" description="Disordered" evidence="1">
    <location>
        <begin position="107"/>
        <end position="129"/>
    </location>
</feature>
<accession>A0A0A7PBU4</accession>
<dbReference type="EMBL" id="CP009122">
    <property type="protein sequence ID" value="AJA07419.1"/>
    <property type="molecule type" value="Genomic_DNA"/>
</dbReference>
<evidence type="ECO:0000256" key="1">
    <source>
        <dbReference type="SAM" id="MobiDB-lite"/>
    </source>
</evidence>
<dbReference type="OrthoDB" id="7508062at2"/>
<protein>
    <submittedName>
        <fullName evidence="2">Uncharacterized protein</fullName>
    </submittedName>
</protein>
<evidence type="ECO:0000313" key="2">
    <source>
        <dbReference type="EMBL" id="AJA07419.1"/>
    </source>
</evidence>
<dbReference type="KEGG" id="sphk:SKP52_02420"/>
<dbReference type="Proteomes" id="UP000030907">
    <property type="component" value="Chromosome"/>
</dbReference>
<sequence length="129" mass="14526">MTRSARPYAAGAASARVFEGFNTDIPVEGFYRMKLRSGGVLVGIRVWHGPPLDPVTGEEMDRGWRWQALANGEPIDLERVWPVCAADPIDEREYLFLAQRQAWARENSPDHPIANPTRRIDPMTAPPPF</sequence>
<dbReference type="HOGENOM" id="CLU_1969106_0_0_5"/>
<evidence type="ECO:0000313" key="3">
    <source>
        <dbReference type="Proteomes" id="UP000030907"/>
    </source>
</evidence>
<name>A0A0A7PBU4_9SPHN</name>
<reference evidence="2 3" key="1">
    <citation type="journal article" date="2015" name="Int. J. Syst. Evol. Microbiol.">
        <title>Description of Sphingopyxis fribergensis sp. nov. - a soil bacterium with the ability to degrade styrene and phenylacetic acid.</title>
        <authorList>
            <person name="Oelschlagel M."/>
            <person name="Ruckert C."/>
            <person name="Kalinowski J."/>
            <person name="Schmidt G."/>
            <person name="Schlomann M."/>
            <person name="Tischler D."/>
        </authorList>
    </citation>
    <scope>NUCLEOTIDE SEQUENCE [LARGE SCALE GENOMIC DNA]</scope>
    <source>
        <strain evidence="2 3">Kp5.2</strain>
    </source>
</reference>
<gene>
    <name evidence="2" type="ORF">SKP52_02420</name>
</gene>
<organism evidence="2 3">
    <name type="scientific">Sphingopyxis fribergensis</name>
    <dbReference type="NCBI Taxonomy" id="1515612"/>
    <lineage>
        <taxon>Bacteria</taxon>
        <taxon>Pseudomonadati</taxon>
        <taxon>Pseudomonadota</taxon>
        <taxon>Alphaproteobacteria</taxon>
        <taxon>Sphingomonadales</taxon>
        <taxon>Sphingomonadaceae</taxon>
        <taxon>Sphingopyxis</taxon>
    </lineage>
</organism>